<dbReference type="PANTHER" id="PTHR37017">
    <property type="entry name" value="AB HYDROLASE-1 DOMAIN-CONTAINING PROTEIN-RELATED"/>
    <property type="match status" value="1"/>
</dbReference>
<gene>
    <name evidence="3" type="ORF">VTL71DRAFT_11442</name>
</gene>
<organism evidence="3 4">
    <name type="scientific">Oculimacula yallundae</name>
    <dbReference type="NCBI Taxonomy" id="86028"/>
    <lineage>
        <taxon>Eukaryota</taxon>
        <taxon>Fungi</taxon>
        <taxon>Dikarya</taxon>
        <taxon>Ascomycota</taxon>
        <taxon>Pezizomycotina</taxon>
        <taxon>Leotiomycetes</taxon>
        <taxon>Helotiales</taxon>
        <taxon>Ploettnerulaceae</taxon>
        <taxon>Oculimacula</taxon>
    </lineage>
</organism>
<dbReference type="InterPro" id="IPR000073">
    <property type="entry name" value="AB_hydrolase_1"/>
</dbReference>
<protein>
    <recommendedName>
        <fullName evidence="2">AB hydrolase-1 domain-containing protein</fullName>
    </recommendedName>
</protein>
<feature type="domain" description="AB hydrolase-1" evidence="2">
    <location>
        <begin position="8"/>
        <end position="258"/>
    </location>
</feature>
<evidence type="ECO:0000259" key="2">
    <source>
        <dbReference type="Pfam" id="PF12697"/>
    </source>
</evidence>
<dbReference type="PANTHER" id="PTHR37017:SF3">
    <property type="entry name" value="AB HYDROLASE-1 DOMAIN-CONTAINING PROTEIN"/>
    <property type="match status" value="1"/>
</dbReference>
<comment type="caution">
    <text evidence="3">The sequence shown here is derived from an EMBL/GenBank/DDBJ whole genome shotgun (WGS) entry which is preliminary data.</text>
</comment>
<dbReference type="Proteomes" id="UP001595075">
    <property type="component" value="Unassembled WGS sequence"/>
</dbReference>
<dbReference type="Gene3D" id="3.40.50.1820">
    <property type="entry name" value="alpha/beta hydrolase"/>
    <property type="match status" value="1"/>
</dbReference>
<feature type="compositionally biased region" description="Basic and acidic residues" evidence="1">
    <location>
        <begin position="94"/>
        <end position="110"/>
    </location>
</feature>
<dbReference type="InterPro" id="IPR029058">
    <property type="entry name" value="AB_hydrolase_fold"/>
</dbReference>
<feature type="region of interest" description="Disordered" evidence="1">
    <location>
        <begin position="90"/>
        <end position="110"/>
    </location>
</feature>
<evidence type="ECO:0000313" key="4">
    <source>
        <dbReference type="Proteomes" id="UP001595075"/>
    </source>
</evidence>
<reference evidence="3 4" key="1">
    <citation type="journal article" date="2024" name="Commun. Biol.">
        <title>Comparative genomic analysis of thermophilic fungi reveals convergent evolutionary adaptations and gene losses.</title>
        <authorList>
            <person name="Steindorff A.S."/>
            <person name="Aguilar-Pontes M.V."/>
            <person name="Robinson A.J."/>
            <person name="Andreopoulos B."/>
            <person name="LaButti K."/>
            <person name="Kuo A."/>
            <person name="Mondo S."/>
            <person name="Riley R."/>
            <person name="Otillar R."/>
            <person name="Haridas S."/>
            <person name="Lipzen A."/>
            <person name="Grimwood J."/>
            <person name="Schmutz J."/>
            <person name="Clum A."/>
            <person name="Reid I.D."/>
            <person name="Moisan M.C."/>
            <person name="Butler G."/>
            <person name="Nguyen T.T.M."/>
            <person name="Dewar K."/>
            <person name="Conant G."/>
            <person name="Drula E."/>
            <person name="Henrissat B."/>
            <person name="Hansel C."/>
            <person name="Singer S."/>
            <person name="Hutchinson M.I."/>
            <person name="de Vries R.P."/>
            <person name="Natvig D.O."/>
            <person name="Powell A.J."/>
            <person name="Tsang A."/>
            <person name="Grigoriev I.V."/>
        </authorList>
    </citation>
    <scope>NUCLEOTIDE SEQUENCE [LARGE SCALE GENOMIC DNA]</scope>
    <source>
        <strain evidence="3 4">CBS 494.80</strain>
    </source>
</reference>
<sequence length="269" mass="28618">MSTAKPTLIFVTGAWHSPRCWTKVVSLLTAHGYKTLTPALPSTLGSASATFADDLDTIRSSILSETTEGSDVVVVAWSYGSLPGASAIKGLARPKADREEEGGKEGEEEGKGRRGYVIGLALMATGFCATGMSFLAGTGGSPPPFWSASSSGFAEFTISGPALREFFYHDLPVEEGEEWVDALTKHSLNSLSEGGELVYAGWKDVPVWFLGTKEDVGLPFEVQKGLVEAARSEGGDVVMREVDSGHSPMLSKPEETVEFLEEAVKAFMA</sequence>
<dbReference type="SUPFAM" id="SSF53474">
    <property type="entry name" value="alpha/beta-Hydrolases"/>
    <property type="match status" value="1"/>
</dbReference>
<dbReference type="EMBL" id="JAZHXI010000004">
    <property type="protein sequence ID" value="KAL2072099.1"/>
    <property type="molecule type" value="Genomic_DNA"/>
</dbReference>
<dbReference type="Pfam" id="PF12697">
    <property type="entry name" value="Abhydrolase_6"/>
    <property type="match status" value="1"/>
</dbReference>
<evidence type="ECO:0000313" key="3">
    <source>
        <dbReference type="EMBL" id="KAL2072099.1"/>
    </source>
</evidence>
<name>A0ABR4CQ74_9HELO</name>
<dbReference type="InterPro" id="IPR052897">
    <property type="entry name" value="Sec-Metab_Biosynth_Hydrolase"/>
</dbReference>
<evidence type="ECO:0000256" key="1">
    <source>
        <dbReference type="SAM" id="MobiDB-lite"/>
    </source>
</evidence>
<accession>A0ABR4CQ74</accession>
<proteinExistence type="predicted"/>
<keyword evidence="4" id="KW-1185">Reference proteome</keyword>